<dbReference type="EMBL" id="JAVBVO010000003">
    <property type="protein sequence ID" value="MDZ5758265.1"/>
    <property type="molecule type" value="Genomic_DNA"/>
</dbReference>
<proteinExistence type="predicted"/>
<feature type="region of interest" description="Disordered" evidence="1">
    <location>
        <begin position="69"/>
        <end position="101"/>
    </location>
</feature>
<evidence type="ECO:0000256" key="1">
    <source>
        <dbReference type="SAM" id="MobiDB-lite"/>
    </source>
</evidence>
<gene>
    <name evidence="2" type="ORF">RAK27_06285</name>
</gene>
<dbReference type="RefSeq" id="WP_015076658.1">
    <property type="nucleotide sequence ID" value="NZ_CAJGUR010000013.1"/>
</dbReference>
<dbReference type="Gene3D" id="3.30.1490.480">
    <property type="entry name" value="Endolytic murein transglycosylase"/>
    <property type="match status" value="1"/>
</dbReference>
<dbReference type="AlphaFoldDB" id="A0AAW9JXA3"/>
<dbReference type="GeneID" id="83605691"/>
<dbReference type="Proteomes" id="UP001290462">
    <property type="component" value="Unassembled WGS sequence"/>
</dbReference>
<evidence type="ECO:0000313" key="3">
    <source>
        <dbReference type="Proteomes" id="UP001290462"/>
    </source>
</evidence>
<comment type="caution">
    <text evidence="2">The sequence shown here is derived from an EMBL/GenBank/DDBJ whole genome shotgun (WGS) entry which is preliminary data.</text>
</comment>
<accession>A0AAW9JXA3</accession>
<organism evidence="2 3">
    <name type="scientific">Carnobacterium maltaromaticum</name>
    <name type="common">Carnobacterium piscicola</name>
    <dbReference type="NCBI Taxonomy" id="2751"/>
    <lineage>
        <taxon>Bacteria</taxon>
        <taxon>Bacillati</taxon>
        <taxon>Bacillota</taxon>
        <taxon>Bacilli</taxon>
        <taxon>Lactobacillales</taxon>
        <taxon>Carnobacteriaceae</taxon>
        <taxon>Carnobacterium</taxon>
    </lineage>
</organism>
<protein>
    <submittedName>
        <fullName evidence="2">Uncharacterized protein</fullName>
    </submittedName>
</protein>
<sequence>MNRPALRFLAVGFLVSALVLSGYRLFLYEPSTSTAKSSETAKKEKTLSADEKSYKEKYEELLTKVELEKVTGDSSSTDSSKTDSSSKTADDKKATDAAAAAAKKKADEEAAKKKAEEDKVKKYTLVIGQGDPTSAAVDQLASQGIIKDANEFTQFLSANDYEMYIRDGSYEVNSSMSYEQIAKIITHR</sequence>
<feature type="compositionally biased region" description="Low complexity" evidence="1">
    <location>
        <begin position="73"/>
        <end position="87"/>
    </location>
</feature>
<reference evidence="2" key="1">
    <citation type="submission" date="2023-08" db="EMBL/GenBank/DDBJ databases">
        <title>Genomic characterization of piscicolin 126 produced by Carnobacterium maltaromaticum CM22 strain isolated from salmon (Salmo salar).</title>
        <authorList>
            <person name="Gonzalez-Gragera E."/>
            <person name="Garcia-Lopez J.D."/>
            <person name="Teso-Perez C."/>
            <person name="Gimenez-Hernandez I."/>
            <person name="Peralta-Sanchez J.M."/>
            <person name="Valdivia E."/>
            <person name="Montalban-Lopez M."/>
            <person name="Martin-Platero A.M."/>
            <person name="Banos A."/>
            <person name="Martinez-Bueno M."/>
        </authorList>
    </citation>
    <scope>NUCLEOTIDE SEQUENCE</scope>
    <source>
        <strain evidence="2">CM22</strain>
    </source>
</reference>
<evidence type="ECO:0000313" key="2">
    <source>
        <dbReference type="EMBL" id="MDZ5758265.1"/>
    </source>
</evidence>
<name>A0AAW9JXA3_CARML</name>